<evidence type="ECO:0000313" key="4">
    <source>
        <dbReference type="EMBL" id="CAL1158487.1"/>
    </source>
</evidence>
<keyword evidence="2" id="KW-0472">Membrane</keyword>
<dbReference type="Proteomes" id="UP001152797">
    <property type="component" value="Unassembled WGS sequence"/>
</dbReference>
<dbReference type="EMBL" id="CAMXCT010003561">
    <property type="protein sequence ID" value="CAI4005112.1"/>
    <property type="molecule type" value="Genomic_DNA"/>
</dbReference>
<keyword evidence="2" id="KW-1133">Transmembrane helix</keyword>
<feature type="non-terminal residue" evidence="3">
    <location>
        <position position="1"/>
    </location>
</feature>
<dbReference type="EMBL" id="CAMXCT020003561">
    <property type="protein sequence ID" value="CAL1158487.1"/>
    <property type="molecule type" value="Genomic_DNA"/>
</dbReference>
<feature type="transmembrane region" description="Helical" evidence="2">
    <location>
        <begin position="193"/>
        <end position="211"/>
    </location>
</feature>
<keyword evidence="2" id="KW-0812">Transmembrane</keyword>
<evidence type="ECO:0000313" key="5">
    <source>
        <dbReference type="Proteomes" id="UP001152797"/>
    </source>
</evidence>
<protein>
    <submittedName>
        <fullName evidence="3">Uncharacterized protein</fullName>
    </submittedName>
</protein>
<evidence type="ECO:0000256" key="2">
    <source>
        <dbReference type="SAM" id="Phobius"/>
    </source>
</evidence>
<reference evidence="3" key="1">
    <citation type="submission" date="2022-10" db="EMBL/GenBank/DDBJ databases">
        <authorList>
            <person name="Chen Y."/>
            <person name="Dougan E. K."/>
            <person name="Chan C."/>
            <person name="Rhodes N."/>
            <person name="Thang M."/>
        </authorList>
    </citation>
    <scope>NUCLEOTIDE SEQUENCE</scope>
</reference>
<dbReference type="AlphaFoldDB" id="A0A9P1G9W4"/>
<gene>
    <name evidence="3" type="ORF">C1SCF055_LOCUS30865</name>
</gene>
<accession>A0A9P1G9W4</accession>
<keyword evidence="5" id="KW-1185">Reference proteome</keyword>
<feature type="compositionally biased region" description="Basic and acidic residues" evidence="1">
    <location>
        <begin position="131"/>
        <end position="144"/>
    </location>
</feature>
<name>A0A9P1G9W4_9DINO</name>
<comment type="caution">
    <text evidence="3">The sequence shown here is derived from an EMBL/GenBank/DDBJ whole genome shotgun (WGS) entry which is preliminary data.</text>
</comment>
<evidence type="ECO:0000313" key="3">
    <source>
        <dbReference type="EMBL" id="CAI4005112.1"/>
    </source>
</evidence>
<organism evidence="3">
    <name type="scientific">Cladocopium goreaui</name>
    <dbReference type="NCBI Taxonomy" id="2562237"/>
    <lineage>
        <taxon>Eukaryota</taxon>
        <taxon>Sar</taxon>
        <taxon>Alveolata</taxon>
        <taxon>Dinophyceae</taxon>
        <taxon>Suessiales</taxon>
        <taxon>Symbiodiniaceae</taxon>
        <taxon>Cladocopium</taxon>
    </lineage>
</organism>
<proteinExistence type="predicted"/>
<feature type="region of interest" description="Disordered" evidence="1">
    <location>
        <begin position="131"/>
        <end position="150"/>
    </location>
</feature>
<dbReference type="EMBL" id="CAMXCT030003561">
    <property type="protein sequence ID" value="CAL4792424.1"/>
    <property type="molecule type" value="Genomic_DNA"/>
</dbReference>
<reference evidence="4" key="2">
    <citation type="submission" date="2024-04" db="EMBL/GenBank/DDBJ databases">
        <authorList>
            <person name="Chen Y."/>
            <person name="Shah S."/>
            <person name="Dougan E. K."/>
            <person name="Thang M."/>
            <person name="Chan C."/>
        </authorList>
    </citation>
    <scope>NUCLEOTIDE SEQUENCE [LARGE SCALE GENOMIC DNA]</scope>
</reference>
<evidence type="ECO:0000256" key="1">
    <source>
        <dbReference type="SAM" id="MobiDB-lite"/>
    </source>
</evidence>
<sequence length="318" mass="35798">MDVAENLVEAGVAATPTAVCVELGDDTVPASAVIEILRHRRRTYGKSTRVLQESQATFESAVEKYKEEDGQQDLCLFKLKLKRSLPPWNSSRKEKQEKEHKEAKQADVVWMPLRADPVGSPQSPFWIRAVDGSERSPEDGRESRSAPAAPAAPAAHAHLGVILAALPSLPAYAQGADELGEGGYVKWGLEQQIFAAVFFVIFPFGVLYLLFSGRFGWWNYGLDGKELTAEEYKKANKVDKPTWGRFPWELEGAFGHATLMSEFLADRRPQRRWPSFMRPAKCDPGKAANYRRNGRKWRNWPVPLLYGCCLFLMRAKEK</sequence>
<dbReference type="OrthoDB" id="426800at2759"/>